<protein>
    <submittedName>
        <fullName evidence="1">CLUMA_CG013974, isoform A</fullName>
    </submittedName>
</protein>
<keyword evidence="2" id="KW-1185">Reference proteome</keyword>
<dbReference type="AlphaFoldDB" id="A0A1J1IKE4"/>
<reference evidence="1 2" key="1">
    <citation type="submission" date="2015-04" db="EMBL/GenBank/DDBJ databases">
        <authorList>
            <person name="Syromyatnikov M.Y."/>
            <person name="Popov V.N."/>
        </authorList>
    </citation>
    <scope>NUCLEOTIDE SEQUENCE [LARGE SCALE GENOMIC DNA]</scope>
</reference>
<accession>A0A1J1IKE4</accession>
<dbReference type="Proteomes" id="UP000183832">
    <property type="component" value="Unassembled WGS sequence"/>
</dbReference>
<dbReference type="EMBL" id="CVRI01000054">
    <property type="protein sequence ID" value="CRL00717.1"/>
    <property type="molecule type" value="Genomic_DNA"/>
</dbReference>
<evidence type="ECO:0000313" key="1">
    <source>
        <dbReference type="EMBL" id="CRL00717.1"/>
    </source>
</evidence>
<evidence type="ECO:0000313" key="2">
    <source>
        <dbReference type="Proteomes" id="UP000183832"/>
    </source>
</evidence>
<proteinExistence type="predicted"/>
<organism evidence="1 2">
    <name type="scientific">Clunio marinus</name>
    <dbReference type="NCBI Taxonomy" id="568069"/>
    <lineage>
        <taxon>Eukaryota</taxon>
        <taxon>Metazoa</taxon>
        <taxon>Ecdysozoa</taxon>
        <taxon>Arthropoda</taxon>
        <taxon>Hexapoda</taxon>
        <taxon>Insecta</taxon>
        <taxon>Pterygota</taxon>
        <taxon>Neoptera</taxon>
        <taxon>Endopterygota</taxon>
        <taxon>Diptera</taxon>
        <taxon>Nematocera</taxon>
        <taxon>Chironomoidea</taxon>
        <taxon>Chironomidae</taxon>
        <taxon>Clunio</taxon>
    </lineage>
</organism>
<name>A0A1J1IKE4_9DIPT</name>
<gene>
    <name evidence="1" type="ORF">CLUMA_CG013974</name>
</gene>
<sequence>MALKCVNKLKQGEKYFEIGLCKAQNVFKYLCMSMQELDVIYSSVVSESLIQFQIDRSGTVFKSKQLRFIEPNVLKKLC</sequence>